<dbReference type="BioGRID-ORCS" id="10019">
    <property type="hits" value="18 hits in 1158 CRISPR screens"/>
</dbReference>
<reference evidence="1" key="1">
    <citation type="journal article" date="2004" name="Genome Res.">
        <title>The status, quality, and expansion of the NIH full-length cDNA project: the Mammalian Gene Collection (MGC).</title>
        <authorList>
            <consortium name="The MGC Project Team"/>
            <person name="Gerhard D.S."/>
            <person name="Wagner L."/>
            <person name="Feingold E.A."/>
            <person name="Shenmen C.M."/>
            <person name="Grouse L.H."/>
            <person name="Schuler G."/>
            <person name="Klein S.L."/>
            <person name="Old S."/>
            <person name="Rasooly R."/>
            <person name="Good P."/>
            <person name="Guyer M."/>
            <person name="Peck A.M."/>
            <person name="Derge J.G."/>
            <person name="Lipman D."/>
            <person name="Collins F.S."/>
            <person name="Jang W."/>
            <person name="Sherry S."/>
            <person name="Feolo M."/>
            <person name="Misquitta L."/>
            <person name="Lee E."/>
            <person name="Rotmistrovsky K."/>
            <person name="Greenhut S.F."/>
            <person name="Schaefer C.F."/>
            <person name="Buetow K."/>
            <person name="Bonner T.I."/>
            <person name="Haussler D."/>
            <person name="Kent J."/>
            <person name="Kiekhaus M."/>
            <person name="Furey T."/>
            <person name="Brent M."/>
            <person name="Prange C."/>
            <person name="Schreiber K."/>
            <person name="Shapiro N."/>
            <person name="Bhat N.K."/>
            <person name="Hopkins R.F."/>
            <person name="Hsie F."/>
            <person name="Driscoll T."/>
            <person name="Soares M.B."/>
            <person name="Casavant T.L."/>
            <person name="Scheetz T.E."/>
            <person name="Brown-stein M.J."/>
            <person name="Usdin T.B."/>
            <person name="Toshiyuki S."/>
            <person name="Carninci P."/>
            <person name="Piao Y."/>
            <person name="Dudekula D.B."/>
            <person name="Ko M.S."/>
            <person name="Kawakami K."/>
            <person name="Suzuki Y."/>
            <person name="Sugano S."/>
            <person name="Gruber C.E."/>
            <person name="Smith M.R."/>
            <person name="Simmons B."/>
            <person name="Moore T."/>
            <person name="Waterman R."/>
            <person name="Johnson S.L."/>
            <person name="Ruan Y."/>
            <person name="Wei C.L."/>
            <person name="Mathavan S."/>
            <person name="Gunaratne P.H."/>
            <person name="Wu J."/>
            <person name="Garcia A.M."/>
            <person name="Hulyk S.W."/>
            <person name="Fuh E."/>
            <person name="Yuan Y."/>
            <person name="Sneed A."/>
            <person name="Kowis C."/>
            <person name="Hodgson A."/>
            <person name="Muzny D.M."/>
            <person name="McPherson J."/>
            <person name="Gibbs R.A."/>
            <person name="Fahey J."/>
            <person name="Helton E."/>
            <person name="Ketteman M."/>
            <person name="Madan A."/>
            <person name="Rodrigues S."/>
            <person name="Sanchez A."/>
            <person name="Whiting M."/>
            <person name="Madari A."/>
            <person name="Young A.C."/>
            <person name="Wetherby K.D."/>
            <person name="Granite S.J."/>
            <person name="Kwong P.N."/>
            <person name="Brinkley C.P."/>
            <person name="Pearson R.L."/>
            <person name="Bouffard G.G."/>
            <person name="Blakesly R.W."/>
            <person name="Green E.D."/>
            <person name="Dickson M.C."/>
            <person name="Rodriguez A.C."/>
            <person name="Grimwood J."/>
            <person name="Schmutz J."/>
            <person name="Myers R.M."/>
            <person name="Butterfield Y.S."/>
            <person name="Griffith M."/>
            <person name="Griffith O.L."/>
            <person name="Krzywinski M.I."/>
            <person name="Liao N."/>
            <person name="Morin R."/>
            <person name="Morrin R."/>
            <person name="Palmquist D."/>
            <person name="Petrescu A.S."/>
            <person name="Skalska U."/>
            <person name="Smailus D.E."/>
            <person name="Stott J.M."/>
            <person name="Schnerch A."/>
            <person name="Schein J.E."/>
            <person name="Jones S.J."/>
            <person name="Holt R.A."/>
            <person name="Baross A."/>
            <person name="Marra M.A."/>
            <person name="Clifton S."/>
            <person name="Makowski K.A."/>
            <person name="Bosak S."/>
            <person name="Malek J."/>
        </authorList>
    </citation>
    <scope>NUCLEOTIDE SEQUENCE [LARGE SCALE MRNA]</scope>
    <source>
        <tissue evidence="1">Skin</tissue>
    </source>
</reference>
<dbReference type="DNASU" id="10019"/>
<dbReference type="AlphaFoldDB" id="Q96BA5"/>
<protein>
    <submittedName>
        <fullName evidence="1">SH2B3 protein</fullName>
    </submittedName>
</protein>
<dbReference type="OrthoDB" id="10047184at2759"/>
<dbReference type="CTD" id="10019"/>
<dbReference type="RefSeq" id="NP_001278353.1">
    <property type="nucleotide sequence ID" value="NM_001291424.1"/>
</dbReference>
<dbReference type="ChiTaRS" id="SH2B3">
    <property type="organism name" value="human"/>
</dbReference>
<evidence type="ECO:0000313" key="1">
    <source>
        <dbReference type="EMBL" id="AAH15786.1"/>
    </source>
</evidence>
<dbReference type="IntAct" id="Q96BA5">
    <property type="interactions" value="1"/>
</dbReference>
<dbReference type="DisGeNET" id="10019"/>
<proteinExistence type="evidence at transcript level"/>
<dbReference type="GeneID" id="10019"/>
<sequence>MEFLLSTGLECSGAILAHCNLHLPGSSDSASTSQVAGITSTSHHAWLILYF</sequence>
<accession>Q96BA5</accession>
<name>Q96BA5_HUMAN</name>
<dbReference type="PANTHER" id="PTHR12138:SF135">
    <property type="entry name" value="SAM DOMAIN-CONTAINING PROTEIN"/>
    <property type="match status" value="1"/>
</dbReference>
<organism evidence="1">
    <name type="scientific">Homo sapiens</name>
    <name type="common">Human</name>
    <dbReference type="NCBI Taxonomy" id="9606"/>
    <lineage>
        <taxon>Eukaryota</taxon>
        <taxon>Metazoa</taxon>
        <taxon>Chordata</taxon>
        <taxon>Craniata</taxon>
        <taxon>Vertebrata</taxon>
        <taxon>Euteleostomi</taxon>
        <taxon>Mammalia</taxon>
        <taxon>Eutheria</taxon>
        <taxon>Euarchontoglires</taxon>
        <taxon>Primates</taxon>
        <taxon>Haplorrhini</taxon>
        <taxon>Catarrhini</taxon>
        <taxon>Hominidae</taxon>
        <taxon>Homo</taxon>
    </lineage>
</organism>
<dbReference type="PANTHER" id="PTHR12138">
    <property type="entry name" value="PRIMATE-EXPANDED PROTEIN FAMILY"/>
    <property type="match status" value="1"/>
</dbReference>
<gene>
    <name evidence="1" type="primary">SH2B3</name>
</gene>
<dbReference type="EMBL" id="BC015786">
    <property type="protein sequence ID" value="AAH15786.1"/>
    <property type="molecule type" value="mRNA"/>
</dbReference>